<feature type="chain" id="PRO_5039905568" evidence="1">
    <location>
        <begin position="24"/>
        <end position="48"/>
    </location>
</feature>
<keyword evidence="1" id="KW-0732">Signal</keyword>
<protein>
    <submittedName>
        <fullName evidence="2">RCG31510</fullName>
    </submittedName>
</protein>
<feature type="signal peptide" evidence="1">
    <location>
        <begin position="1"/>
        <end position="23"/>
    </location>
</feature>
<reference evidence="3" key="1">
    <citation type="submission" date="2005-09" db="EMBL/GenBank/DDBJ databases">
        <authorList>
            <person name="Mural R.J."/>
            <person name="Li P.W."/>
            <person name="Adams M.D."/>
            <person name="Amanatides P.G."/>
            <person name="Baden-Tillson H."/>
            <person name="Barnstead M."/>
            <person name="Chin S.H."/>
            <person name="Dew I."/>
            <person name="Evans C.A."/>
            <person name="Ferriera S."/>
            <person name="Flanigan M."/>
            <person name="Fosler C."/>
            <person name="Glodek A."/>
            <person name="Gu Z."/>
            <person name="Holt R.A."/>
            <person name="Jennings D."/>
            <person name="Kraft C.L."/>
            <person name="Lu F."/>
            <person name="Nguyen T."/>
            <person name="Nusskern D.R."/>
            <person name="Pfannkoch C.M."/>
            <person name="Sitter C."/>
            <person name="Sutton G.G."/>
            <person name="Venter J.C."/>
            <person name="Wang Z."/>
            <person name="Woodage T."/>
            <person name="Zheng X.H."/>
            <person name="Zhong F."/>
        </authorList>
    </citation>
    <scope>NUCLEOTIDE SEQUENCE [LARGE SCALE GENOMIC DNA]</scope>
    <source>
        <strain>BN</strain>
        <strain evidence="3">Sprague-Dawley</strain>
    </source>
</reference>
<proteinExistence type="predicted"/>
<name>A6IUW6_RAT</name>
<accession>A6IUW6</accession>
<dbReference type="EMBL" id="CH473968">
    <property type="protein sequence ID" value="EDL81367.1"/>
    <property type="molecule type" value="Genomic_DNA"/>
</dbReference>
<sequence>MLGLEVHSFFFFFFFFFFSELETEPRALRFLGKHSTTELNPQPQGSLL</sequence>
<evidence type="ECO:0000313" key="2">
    <source>
        <dbReference type="EMBL" id="EDL81367.1"/>
    </source>
</evidence>
<gene>
    <name evidence="2" type="ORF">rCG_31510</name>
</gene>
<evidence type="ECO:0000313" key="3">
    <source>
        <dbReference type="Proteomes" id="UP000234681"/>
    </source>
</evidence>
<dbReference type="Proteomes" id="UP000234681">
    <property type="component" value="Chromosome 5"/>
</dbReference>
<dbReference type="AlphaFoldDB" id="A6IUW6"/>
<evidence type="ECO:0000256" key="1">
    <source>
        <dbReference type="SAM" id="SignalP"/>
    </source>
</evidence>
<organism evidence="2 3">
    <name type="scientific">Rattus norvegicus</name>
    <name type="common">Rat</name>
    <dbReference type="NCBI Taxonomy" id="10116"/>
    <lineage>
        <taxon>Eukaryota</taxon>
        <taxon>Metazoa</taxon>
        <taxon>Chordata</taxon>
        <taxon>Craniata</taxon>
        <taxon>Vertebrata</taxon>
        <taxon>Euteleostomi</taxon>
        <taxon>Mammalia</taxon>
        <taxon>Eutheria</taxon>
        <taxon>Euarchontoglires</taxon>
        <taxon>Glires</taxon>
        <taxon>Rodentia</taxon>
        <taxon>Myomorpha</taxon>
        <taxon>Muroidea</taxon>
        <taxon>Muridae</taxon>
        <taxon>Murinae</taxon>
        <taxon>Rattus</taxon>
    </lineage>
</organism>